<feature type="transmembrane region" description="Helical" evidence="11">
    <location>
        <begin position="324"/>
        <end position="344"/>
    </location>
</feature>
<evidence type="ECO:0000256" key="7">
    <source>
        <dbReference type="ARBA" id="ARBA00047899"/>
    </source>
</evidence>
<reference evidence="13" key="1">
    <citation type="journal article" date="2014" name="Int. J. Syst. Evol. Microbiol.">
        <title>Complete genome sequence of Corynebacterium casei LMG S-19264T (=DSM 44701T), isolated from a smear-ripened cheese.</title>
        <authorList>
            <consortium name="US DOE Joint Genome Institute (JGI-PGF)"/>
            <person name="Walter F."/>
            <person name="Albersmeier A."/>
            <person name="Kalinowski J."/>
            <person name="Ruckert C."/>
        </authorList>
    </citation>
    <scope>NUCLEOTIDE SEQUENCE</scope>
    <source>
        <strain evidence="13">CGMCC 4.5737</strain>
    </source>
</reference>
<keyword evidence="2" id="KW-0723">Serine/threonine-protein kinase</keyword>
<dbReference type="Gene3D" id="1.10.510.10">
    <property type="entry name" value="Transferase(Phosphotransferase) domain 1"/>
    <property type="match status" value="1"/>
</dbReference>
<dbReference type="RefSeq" id="WP_189058297.1">
    <property type="nucleotide sequence ID" value="NZ_BMMK01000013.1"/>
</dbReference>
<evidence type="ECO:0000256" key="8">
    <source>
        <dbReference type="ARBA" id="ARBA00048679"/>
    </source>
</evidence>
<dbReference type="GO" id="GO:0045717">
    <property type="term" value="P:negative regulation of fatty acid biosynthetic process"/>
    <property type="evidence" value="ECO:0007669"/>
    <property type="project" value="UniProtKB-ARBA"/>
</dbReference>
<comment type="catalytic activity">
    <reaction evidence="8">
        <text>L-seryl-[protein] + ATP = O-phospho-L-seryl-[protein] + ADP + H(+)</text>
        <dbReference type="Rhea" id="RHEA:17989"/>
        <dbReference type="Rhea" id="RHEA-COMP:9863"/>
        <dbReference type="Rhea" id="RHEA-COMP:11604"/>
        <dbReference type="ChEBI" id="CHEBI:15378"/>
        <dbReference type="ChEBI" id="CHEBI:29999"/>
        <dbReference type="ChEBI" id="CHEBI:30616"/>
        <dbReference type="ChEBI" id="CHEBI:83421"/>
        <dbReference type="ChEBI" id="CHEBI:456216"/>
        <dbReference type="EC" id="2.7.11.1"/>
    </reaction>
</comment>
<dbReference type="InterPro" id="IPR000719">
    <property type="entry name" value="Prot_kinase_dom"/>
</dbReference>
<dbReference type="PROSITE" id="PS00107">
    <property type="entry name" value="PROTEIN_KINASE_ATP"/>
    <property type="match status" value="1"/>
</dbReference>
<dbReference type="PANTHER" id="PTHR43289:SF6">
    <property type="entry name" value="SERINE_THREONINE-PROTEIN KINASE NEKL-3"/>
    <property type="match status" value="1"/>
</dbReference>
<dbReference type="SUPFAM" id="SSF56112">
    <property type="entry name" value="Protein kinase-like (PK-like)"/>
    <property type="match status" value="1"/>
</dbReference>
<dbReference type="InterPro" id="IPR011009">
    <property type="entry name" value="Kinase-like_dom_sf"/>
</dbReference>
<reference evidence="13" key="2">
    <citation type="submission" date="2020-09" db="EMBL/GenBank/DDBJ databases">
        <authorList>
            <person name="Sun Q."/>
            <person name="Zhou Y."/>
        </authorList>
    </citation>
    <scope>NUCLEOTIDE SEQUENCE</scope>
    <source>
        <strain evidence="13">CGMCC 4.5737</strain>
    </source>
</reference>
<dbReference type="GO" id="GO:0005524">
    <property type="term" value="F:ATP binding"/>
    <property type="evidence" value="ECO:0007669"/>
    <property type="project" value="UniProtKB-UniRule"/>
</dbReference>
<dbReference type="Pfam" id="PF00069">
    <property type="entry name" value="Pkinase"/>
    <property type="match status" value="1"/>
</dbReference>
<evidence type="ECO:0000256" key="10">
    <source>
        <dbReference type="SAM" id="MobiDB-lite"/>
    </source>
</evidence>
<accession>A0A8J3CFG2</accession>
<sequence length="478" mass="50408">MHGPDTSTALIGGRYRLDSTLGRGGMGTVWRAFDEHLRRPVAIKLLDDSPDDPSVRTRFLREAQAAARLSHRNVVSVHDSGEDNGRPFLVMELLEGDSLSNELARRGPLPIDEVRDVAVQATAGLSAAWALGIVHRDVKPGNLFRTVDGTVKVLDFGIARIADDAATRLTQDGTVLGTVNYLAPEQARGRATDARTDLYSLGCVLYELLCGRPPFTGGIAEVMYAHVNTPPDAPSTLRPDVPEDLAQLVLALLAKSPDQRPDPDAFQAALSAGAGDGTLPLSALPQPPAATVSYATTPPTLTAPAHPPTAVLTAAEPPPRSRRALLIAGPAVVLVGALLLAFVLTRGDNQSTGQPNAVSGPSASQQAPINPVNTPPTTTPDAPEPAPPTVADIGTFAWISQLEAALSSQEQQGGISAKAAQEIRKKLNEARKKLGKNERSDAVEEFHEIAEDIAESRQEGKLRPGPLIDFIARSGLGG</sequence>
<feature type="binding site" evidence="9">
    <location>
        <position position="44"/>
    </location>
    <ligand>
        <name>ATP</name>
        <dbReference type="ChEBI" id="CHEBI:30616"/>
    </ligand>
</feature>
<evidence type="ECO:0000256" key="4">
    <source>
        <dbReference type="ARBA" id="ARBA00022741"/>
    </source>
</evidence>
<name>A0A8J3CFG2_9PSEU</name>
<dbReference type="Gene3D" id="3.30.200.20">
    <property type="entry name" value="Phosphorylase Kinase, domain 1"/>
    <property type="match status" value="1"/>
</dbReference>
<keyword evidence="14" id="KW-1185">Reference proteome</keyword>
<keyword evidence="11" id="KW-1133">Transmembrane helix</keyword>
<protein>
    <recommendedName>
        <fullName evidence="1">non-specific serine/threonine protein kinase</fullName>
        <ecNumber evidence="1">2.7.11.1</ecNumber>
    </recommendedName>
</protein>
<comment type="catalytic activity">
    <reaction evidence="7">
        <text>L-threonyl-[protein] + ATP = O-phospho-L-threonyl-[protein] + ADP + H(+)</text>
        <dbReference type="Rhea" id="RHEA:46608"/>
        <dbReference type="Rhea" id="RHEA-COMP:11060"/>
        <dbReference type="Rhea" id="RHEA-COMP:11605"/>
        <dbReference type="ChEBI" id="CHEBI:15378"/>
        <dbReference type="ChEBI" id="CHEBI:30013"/>
        <dbReference type="ChEBI" id="CHEBI:30616"/>
        <dbReference type="ChEBI" id="CHEBI:61977"/>
        <dbReference type="ChEBI" id="CHEBI:456216"/>
        <dbReference type="EC" id="2.7.11.1"/>
    </reaction>
</comment>
<keyword evidence="4 9" id="KW-0547">Nucleotide-binding</keyword>
<evidence type="ECO:0000256" key="5">
    <source>
        <dbReference type="ARBA" id="ARBA00022777"/>
    </source>
</evidence>
<keyword evidence="11" id="KW-0812">Transmembrane</keyword>
<feature type="compositionally biased region" description="Low complexity" evidence="10">
    <location>
        <begin position="295"/>
        <end position="315"/>
    </location>
</feature>
<evidence type="ECO:0000256" key="11">
    <source>
        <dbReference type="SAM" id="Phobius"/>
    </source>
</evidence>
<keyword evidence="5" id="KW-0418">Kinase</keyword>
<dbReference type="InterPro" id="IPR017441">
    <property type="entry name" value="Protein_kinase_ATP_BS"/>
</dbReference>
<dbReference type="AlphaFoldDB" id="A0A8J3CFG2"/>
<dbReference type="GO" id="GO:0004674">
    <property type="term" value="F:protein serine/threonine kinase activity"/>
    <property type="evidence" value="ECO:0007669"/>
    <property type="project" value="UniProtKB-KW"/>
</dbReference>
<feature type="domain" description="Protein kinase" evidence="12">
    <location>
        <begin position="15"/>
        <end position="270"/>
    </location>
</feature>
<evidence type="ECO:0000256" key="1">
    <source>
        <dbReference type="ARBA" id="ARBA00012513"/>
    </source>
</evidence>
<evidence type="ECO:0000256" key="9">
    <source>
        <dbReference type="PROSITE-ProRule" id="PRU10141"/>
    </source>
</evidence>
<evidence type="ECO:0000313" key="13">
    <source>
        <dbReference type="EMBL" id="GGM57769.1"/>
    </source>
</evidence>
<feature type="compositionally biased region" description="Polar residues" evidence="10">
    <location>
        <begin position="349"/>
        <end position="366"/>
    </location>
</feature>
<evidence type="ECO:0000256" key="2">
    <source>
        <dbReference type="ARBA" id="ARBA00022527"/>
    </source>
</evidence>
<organism evidence="13 14">
    <name type="scientific">Longimycelium tulufanense</name>
    <dbReference type="NCBI Taxonomy" id="907463"/>
    <lineage>
        <taxon>Bacteria</taxon>
        <taxon>Bacillati</taxon>
        <taxon>Actinomycetota</taxon>
        <taxon>Actinomycetes</taxon>
        <taxon>Pseudonocardiales</taxon>
        <taxon>Pseudonocardiaceae</taxon>
        <taxon>Longimycelium</taxon>
    </lineage>
</organism>
<dbReference type="EMBL" id="BMMK01000013">
    <property type="protein sequence ID" value="GGM57769.1"/>
    <property type="molecule type" value="Genomic_DNA"/>
</dbReference>
<evidence type="ECO:0000259" key="12">
    <source>
        <dbReference type="PROSITE" id="PS50011"/>
    </source>
</evidence>
<feature type="region of interest" description="Disordered" evidence="10">
    <location>
        <begin position="290"/>
        <end position="316"/>
    </location>
</feature>
<evidence type="ECO:0000256" key="3">
    <source>
        <dbReference type="ARBA" id="ARBA00022679"/>
    </source>
</evidence>
<gene>
    <name evidence="13" type="ORF">GCM10012275_31230</name>
</gene>
<keyword evidence="11" id="KW-0472">Membrane</keyword>
<evidence type="ECO:0000313" key="14">
    <source>
        <dbReference type="Proteomes" id="UP000637578"/>
    </source>
</evidence>
<keyword evidence="6 9" id="KW-0067">ATP-binding</keyword>
<proteinExistence type="predicted"/>
<dbReference type="CDD" id="cd14014">
    <property type="entry name" value="STKc_PknB_like"/>
    <property type="match status" value="1"/>
</dbReference>
<dbReference type="FunFam" id="1.10.510.10:FF:000021">
    <property type="entry name" value="Serine/threonine protein kinase"/>
    <property type="match status" value="1"/>
</dbReference>
<feature type="compositionally biased region" description="Pro residues" evidence="10">
    <location>
        <begin position="373"/>
        <end position="388"/>
    </location>
</feature>
<keyword evidence="3" id="KW-0808">Transferase</keyword>
<dbReference type="Proteomes" id="UP000637578">
    <property type="component" value="Unassembled WGS sequence"/>
</dbReference>
<dbReference type="FunFam" id="3.30.200.20:FF:000035">
    <property type="entry name" value="Serine/threonine protein kinase Stk1"/>
    <property type="match status" value="1"/>
</dbReference>
<dbReference type="PANTHER" id="PTHR43289">
    <property type="entry name" value="MITOGEN-ACTIVATED PROTEIN KINASE KINASE KINASE 20-RELATED"/>
    <property type="match status" value="1"/>
</dbReference>
<feature type="region of interest" description="Disordered" evidence="10">
    <location>
        <begin position="349"/>
        <end position="391"/>
    </location>
</feature>
<dbReference type="PROSITE" id="PS50011">
    <property type="entry name" value="PROTEIN_KINASE_DOM"/>
    <property type="match status" value="1"/>
</dbReference>
<dbReference type="SMART" id="SM00220">
    <property type="entry name" value="S_TKc"/>
    <property type="match status" value="1"/>
</dbReference>
<comment type="caution">
    <text evidence="13">The sequence shown here is derived from an EMBL/GenBank/DDBJ whole genome shotgun (WGS) entry which is preliminary data.</text>
</comment>
<dbReference type="EC" id="2.7.11.1" evidence="1"/>
<evidence type="ECO:0000256" key="6">
    <source>
        <dbReference type="ARBA" id="ARBA00022840"/>
    </source>
</evidence>